<evidence type="ECO:0000256" key="5">
    <source>
        <dbReference type="ARBA" id="ARBA00022771"/>
    </source>
</evidence>
<evidence type="ECO:0000256" key="8">
    <source>
        <dbReference type="SAM" id="MobiDB-lite"/>
    </source>
</evidence>
<keyword evidence="2" id="KW-0808">Transferase</keyword>
<keyword evidence="4" id="KW-0677">Repeat</keyword>
<dbReference type="InterPro" id="IPR051628">
    <property type="entry name" value="LUBAC_E3_Ligases"/>
</dbReference>
<keyword evidence="5" id="KW-0863">Zinc-finger</keyword>
<evidence type="ECO:0000256" key="3">
    <source>
        <dbReference type="ARBA" id="ARBA00022723"/>
    </source>
</evidence>
<dbReference type="InterPro" id="IPR002867">
    <property type="entry name" value="IBR_dom"/>
</dbReference>
<evidence type="ECO:0000256" key="7">
    <source>
        <dbReference type="ARBA" id="ARBA00022833"/>
    </source>
</evidence>
<evidence type="ECO:0000256" key="2">
    <source>
        <dbReference type="ARBA" id="ARBA00022679"/>
    </source>
</evidence>
<dbReference type="SUPFAM" id="SSF57850">
    <property type="entry name" value="RING/U-box"/>
    <property type="match status" value="3"/>
</dbReference>
<dbReference type="CDD" id="cd16630">
    <property type="entry name" value="RING-HC_RBR_RNF216"/>
    <property type="match status" value="1"/>
</dbReference>
<dbReference type="EMBL" id="LN679123">
    <property type="protein sequence ID" value="CEL56667.1"/>
    <property type="molecule type" value="Genomic_DNA"/>
</dbReference>
<evidence type="ECO:0000256" key="6">
    <source>
        <dbReference type="ARBA" id="ARBA00022786"/>
    </source>
</evidence>
<sequence length="626" mass="70672">MYEEEVVVISSSPEPEPVVPSRSNKQKARATNVRLEAPNPHHVTVHSTPSVEDTQPVASGSGSRRTVEVETPEDPVEVAVQQVLDVIPNVERSHLYSLVARYMASNCQDVGTMIISHLLEHPDYPKAGKRKSEAVVAAASSSKRAKIDYLAEGREPITDTSYISVALDRLLRVDFPTIPKDYVTKTFFDKKSLYAPTFLGLKEDLQDGSKFLAKKSTKRTEKTRGKAKAPPKSEEFDAERIWLLAYLDERAELEECEQNGTGVECGCCFGDYPFTWMIQCPDAHLFCRDCARRSAEECIGNRKIELLCMDQSGCKLAFAESEIERFLSEKSLELWHRIKQEKEIELAQIDGLESCPFCSYAVVIENEEERLFRCEKSTCGIVSCRKCKKEDHLPKSCEEAEKDKALDGRHAIEEAMTKALMRNCPKCNQNFVKESGCNKMTCPGCKSLVCYVCRKIIRGYEHFDQTPQGAPRNPRSQKCPLWESVEQRHAEDVKQAAEAAREEYQRLNPDVREEDISVDLPQAPPPPPPPQPRAVPAFPLPNLPLPMFPARGIAGGWPVHQPPAQLMQHAFVQLQQPMVYNPYPQPMDPQPGIHMDPQRNMRRLFGERNQAPVLAPPPAPRRARRR</sequence>
<comment type="pathway">
    <text evidence="1">Protein modification; protein ubiquitination.</text>
</comment>
<feature type="region of interest" description="Disordered" evidence="8">
    <location>
        <begin position="490"/>
        <end position="511"/>
    </location>
</feature>
<feature type="domain" description="RING-type" evidence="9">
    <location>
        <begin position="261"/>
        <end position="476"/>
    </location>
</feature>
<dbReference type="PANTHER" id="PTHR22770">
    <property type="entry name" value="UBIQUITIN CONJUGATING ENZYME 7 INTERACTING PROTEIN-RELATED"/>
    <property type="match status" value="1"/>
</dbReference>
<keyword evidence="11" id="KW-1185">Reference proteome</keyword>
<evidence type="ECO:0000256" key="4">
    <source>
        <dbReference type="ARBA" id="ARBA00022737"/>
    </source>
</evidence>
<dbReference type="Pfam" id="PF26200">
    <property type="entry name" value="Rcat_RNF216"/>
    <property type="match status" value="1"/>
</dbReference>
<feature type="region of interest" description="Disordered" evidence="8">
    <location>
        <begin position="1"/>
        <end position="73"/>
    </location>
</feature>
<dbReference type="CDD" id="cd20353">
    <property type="entry name" value="Rcat_RBR_RNF216"/>
    <property type="match status" value="1"/>
</dbReference>
<dbReference type="CDD" id="cd20339">
    <property type="entry name" value="BRcat_RBR_RNF216"/>
    <property type="match status" value="1"/>
</dbReference>
<evidence type="ECO:0000256" key="1">
    <source>
        <dbReference type="ARBA" id="ARBA00004906"/>
    </source>
</evidence>
<dbReference type="STRING" id="1108050.A0A0B7FKI8"/>
<dbReference type="GO" id="GO:0016740">
    <property type="term" value="F:transferase activity"/>
    <property type="evidence" value="ECO:0007669"/>
    <property type="project" value="UniProtKB-KW"/>
</dbReference>
<dbReference type="Proteomes" id="UP000059188">
    <property type="component" value="Unassembled WGS sequence"/>
</dbReference>
<dbReference type="InterPro" id="IPR047545">
    <property type="entry name" value="BRcat_RBR_RNF216"/>
</dbReference>
<dbReference type="GO" id="GO:0016874">
    <property type="term" value="F:ligase activity"/>
    <property type="evidence" value="ECO:0007669"/>
    <property type="project" value="UniProtKB-KW"/>
</dbReference>
<evidence type="ECO:0000313" key="11">
    <source>
        <dbReference type="Proteomes" id="UP000059188"/>
    </source>
</evidence>
<keyword evidence="3" id="KW-0479">Metal-binding</keyword>
<dbReference type="OrthoDB" id="10009520at2759"/>
<accession>A0A0B7FKI8</accession>
<dbReference type="InterPro" id="IPR047546">
    <property type="entry name" value="Rcat_RBR_RNF216"/>
</dbReference>
<feature type="compositionally biased region" description="Polar residues" evidence="8">
    <location>
        <begin position="45"/>
        <end position="64"/>
    </location>
</feature>
<evidence type="ECO:0000259" key="9">
    <source>
        <dbReference type="PROSITE" id="PS51873"/>
    </source>
</evidence>
<keyword evidence="10" id="KW-0436">Ligase</keyword>
<keyword evidence="7" id="KW-0862">Zinc</keyword>
<keyword evidence="6" id="KW-0833">Ubl conjugation pathway</keyword>
<name>A0A0B7FKI8_THACB</name>
<dbReference type="PROSITE" id="PS51873">
    <property type="entry name" value="TRIAD"/>
    <property type="match status" value="1"/>
</dbReference>
<dbReference type="PANTHER" id="PTHR22770:SF47">
    <property type="entry name" value="E3 UBIQUITIN-PROTEIN LIGASE RNF216"/>
    <property type="match status" value="1"/>
</dbReference>
<reference evidence="10 11" key="1">
    <citation type="submission" date="2014-11" db="EMBL/GenBank/DDBJ databases">
        <authorList>
            <person name="Wibberg Daniel"/>
        </authorList>
    </citation>
    <scope>NUCLEOTIDE SEQUENCE [LARGE SCALE GENOMIC DNA]</scope>
    <source>
        <strain evidence="10">Rhizoctonia solani AG1-IB 7/3/14</strain>
    </source>
</reference>
<dbReference type="InterPro" id="IPR047544">
    <property type="entry name" value="RING-HC_RBR_RNF216"/>
</dbReference>
<dbReference type="GO" id="GO:0008270">
    <property type="term" value="F:zinc ion binding"/>
    <property type="evidence" value="ECO:0007669"/>
    <property type="project" value="UniProtKB-KW"/>
</dbReference>
<organism evidence="10 11">
    <name type="scientific">Thanatephorus cucumeris (strain AG1-IB / isolate 7/3/14)</name>
    <name type="common">Lettuce bottom rot fungus</name>
    <name type="synonym">Rhizoctonia solani</name>
    <dbReference type="NCBI Taxonomy" id="1108050"/>
    <lineage>
        <taxon>Eukaryota</taxon>
        <taxon>Fungi</taxon>
        <taxon>Dikarya</taxon>
        <taxon>Basidiomycota</taxon>
        <taxon>Agaricomycotina</taxon>
        <taxon>Agaricomycetes</taxon>
        <taxon>Cantharellales</taxon>
        <taxon>Ceratobasidiaceae</taxon>
        <taxon>Rhizoctonia</taxon>
        <taxon>Rhizoctonia solani AG-1</taxon>
    </lineage>
</organism>
<dbReference type="EC" id="6.3.2.19" evidence="10"/>
<dbReference type="SMART" id="SM00647">
    <property type="entry name" value="IBR"/>
    <property type="match status" value="2"/>
</dbReference>
<proteinExistence type="predicted"/>
<dbReference type="AlphaFoldDB" id="A0A0B7FKI8"/>
<protein>
    <submittedName>
        <fullName evidence="10">TRIAD3</fullName>
        <ecNumber evidence="10">6.3.2.19</ecNumber>
    </submittedName>
</protein>
<gene>
    <name evidence="10" type="ORF">RSOLAG1IB_07993</name>
</gene>
<dbReference type="InterPro" id="IPR044066">
    <property type="entry name" value="TRIAD_supradom"/>
</dbReference>
<dbReference type="Gene3D" id="1.20.120.1750">
    <property type="match status" value="1"/>
</dbReference>
<evidence type="ECO:0000313" key="10">
    <source>
        <dbReference type="EMBL" id="CEL56667.1"/>
    </source>
</evidence>
<feature type="region of interest" description="Disordered" evidence="8">
    <location>
        <begin position="606"/>
        <end position="626"/>
    </location>
</feature>